<dbReference type="Proteomes" id="UP000054621">
    <property type="component" value="Unassembled WGS sequence"/>
</dbReference>
<dbReference type="OrthoDB" id="5631790at2"/>
<organism evidence="1 2">
    <name type="scientific">Legionella sainthelensi</name>
    <dbReference type="NCBI Taxonomy" id="28087"/>
    <lineage>
        <taxon>Bacteria</taxon>
        <taxon>Pseudomonadati</taxon>
        <taxon>Pseudomonadota</taxon>
        <taxon>Gammaproteobacteria</taxon>
        <taxon>Legionellales</taxon>
        <taxon>Legionellaceae</taxon>
        <taxon>Legionella</taxon>
    </lineage>
</organism>
<reference evidence="1 2" key="1">
    <citation type="submission" date="2015-11" db="EMBL/GenBank/DDBJ databases">
        <title>Genomic analysis of 38 Legionella species identifies large and diverse effector repertoires.</title>
        <authorList>
            <person name="Burstein D."/>
            <person name="Amaro F."/>
            <person name="Zusman T."/>
            <person name="Lifshitz Z."/>
            <person name="Cohen O."/>
            <person name="Gilbert J.A."/>
            <person name="Pupko T."/>
            <person name="Shuman H.A."/>
            <person name="Segal G."/>
        </authorList>
    </citation>
    <scope>NUCLEOTIDE SEQUENCE [LARGE SCALE GENOMIC DNA]</scope>
    <source>
        <strain evidence="1 2">Mt.St.Helens-4</strain>
    </source>
</reference>
<accession>A0A0W0YPG9</accession>
<dbReference type="EMBL" id="LNYV01000013">
    <property type="protein sequence ID" value="KTD58438.1"/>
    <property type="molecule type" value="Genomic_DNA"/>
</dbReference>
<dbReference type="PATRIC" id="fig|28087.4.peg.1108"/>
<dbReference type="AlphaFoldDB" id="A0A0W0YPG9"/>
<gene>
    <name evidence="1" type="ORF">Lsai_1045</name>
</gene>
<protein>
    <submittedName>
        <fullName evidence="1">Uncharacterized protein</fullName>
    </submittedName>
</protein>
<evidence type="ECO:0000313" key="1">
    <source>
        <dbReference type="EMBL" id="KTD58438.1"/>
    </source>
</evidence>
<evidence type="ECO:0000313" key="2">
    <source>
        <dbReference type="Proteomes" id="UP000054621"/>
    </source>
</evidence>
<comment type="caution">
    <text evidence="1">The sequence shown here is derived from an EMBL/GenBank/DDBJ whole genome shotgun (WGS) entry which is preliminary data.</text>
</comment>
<proteinExistence type="predicted"/>
<name>A0A0W0YPG9_9GAMM</name>
<dbReference type="RefSeq" id="WP_027270849.1">
    <property type="nucleotide sequence ID" value="NZ_CAAAJE010000011.1"/>
</dbReference>
<sequence>MLVQRILDFIRSVEEVEEPILCDVSLCDHLSIYFSKKSPDDNLNKEDIQFLLDCYKSRWGVVVDTENDYTLNPSRVNQIWIDFARELEPIAKRNYLKILIPTLTNEIDLNDFSPLTETVNLFNFYLGYGGNTLYRKLSFCRHLERWQFALSTYRNITDRTLSVVTIDELTRLKLCKQTTKKVTIDSEVFDNFWDLMRKKVFIHLNDKGQIPIGLLPHLLELVERYYFLKSQGLDFSLFKNDVRNFFRRMYGYEVADVNSLYGAKIQYKETEQYLLDVFIDLHTATNFSEMELAIQTLSKWLFHFDSELKASSKELESVYEELSKNEKQIIVTNNNQPRDLDNCCRLLVSLLTTRFKVSTAFTKKSYSLWDKSNEILPELGDIFTILLPLIESNQPDALAEAYTDIIKDIIAPVSADKSWYTWATRSEETIKWLDLVKNHRLNEIGVYWFEPELLFSALRLFNTNHQSLKTRIHLFLEDIIQTYAQDQNDLMKQFRVNILFNELLMGLSEHHQVNLLRLIKLCDLKAAKTNFLNNCASYINDRLSQLSQIPIETRTVQFFSQLYHLDTAKLFKLPEEKKDVGTIITEYKNQLLTLSLEPKISDKIGKYLLKIGQPILTVAQKEMAKSGSRSLDYMGQYT</sequence>
<dbReference type="STRING" id="28087.Lsai_1045"/>
<dbReference type="eggNOG" id="COG0666">
    <property type="taxonomic scope" value="Bacteria"/>
</dbReference>